<dbReference type="PRINTS" id="PR00992">
    <property type="entry name" value="ALARACEMASE"/>
</dbReference>
<dbReference type="InterPro" id="IPR020622">
    <property type="entry name" value="Ala_racemase_pyridoxalP-BS"/>
</dbReference>
<evidence type="ECO:0000256" key="7">
    <source>
        <dbReference type="HAMAP-Rule" id="MF_01201"/>
    </source>
</evidence>
<proteinExistence type="inferred from homology"/>
<dbReference type="InterPro" id="IPR011079">
    <property type="entry name" value="Ala_racemase_C"/>
</dbReference>
<dbReference type="PANTHER" id="PTHR30511:SF0">
    <property type="entry name" value="ALANINE RACEMASE, CATABOLIC-RELATED"/>
    <property type="match status" value="1"/>
</dbReference>
<dbReference type="SMART" id="SM01005">
    <property type="entry name" value="Ala_racemase_C"/>
    <property type="match status" value="1"/>
</dbReference>
<dbReference type="PANTHER" id="PTHR30511">
    <property type="entry name" value="ALANINE RACEMASE"/>
    <property type="match status" value="1"/>
</dbReference>
<organism evidence="9 10">
    <name type="scientific">Mesorhizobium marinum</name>
    <dbReference type="NCBI Taxonomy" id="3228790"/>
    <lineage>
        <taxon>Bacteria</taxon>
        <taxon>Pseudomonadati</taxon>
        <taxon>Pseudomonadota</taxon>
        <taxon>Alphaproteobacteria</taxon>
        <taxon>Hyphomicrobiales</taxon>
        <taxon>Phyllobacteriaceae</taxon>
        <taxon>Mesorhizobium</taxon>
    </lineage>
</organism>
<dbReference type="RefSeq" id="WP_367723179.1">
    <property type="nucleotide sequence ID" value="NZ_JBFOCI010000002.1"/>
</dbReference>
<evidence type="ECO:0000256" key="5">
    <source>
        <dbReference type="ARBA" id="ARBA00022898"/>
    </source>
</evidence>
<feature type="active site" description="Proton acceptor; specific for L-alanine" evidence="7">
    <location>
        <position position="268"/>
    </location>
</feature>
<evidence type="ECO:0000256" key="3">
    <source>
        <dbReference type="ARBA" id="ARBA00007880"/>
    </source>
</evidence>
<dbReference type="Gene3D" id="2.40.37.10">
    <property type="entry name" value="Lyase, Ornithine Decarboxylase, Chain A, domain 1"/>
    <property type="match status" value="1"/>
</dbReference>
<feature type="binding site" evidence="7">
    <location>
        <position position="314"/>
    </location>
    <ligand>
        <name>substrate</name>
    </ligand>
</feature>
<keyword evidence="5 7" id="KW-0663">Pyridoxal phosphate</keyword>
<dbReference type="SUPFAM" id="SSF51419">
    <property type="entry name" value="PLP-binding barrel"/>
    <property type="match status" value="1"/>
</dbReference>
<gene>
    <name evidence="9" type="primary">alr</name>
    <name evidence="9" type="ORF">ABUE31_08930</name>
</gene>
<dbReference type="EMBL" id="JBFOCI010000002">
    <property type="protein sequence ID" value="MEW9806104.1"/>
    <property type="molecule type" value="Genomic_DNA"/>
</dbReference>
<evidence type="ECO:0000313" key="9">
    <source>
        <dbReference type="EMBL" id="MEW9806104.1"/>
    </source>
</evidence>
<protein>
    <recommendedName>
        <fullName evidence="4 7">Alanine racemase</fullName>
        <ecNumber evidence="4 7">5.1.1.1</ecNumber>
    </recommendedName>
</protein>
<sequence>MHPHTAAIKHGPSLEQAGAILTIDLAALRENYRRLRDRLGGAACAAVVKADAYGLGAGEVAAALRKDGCGTFFVAHAAEGLALRMALGAGPEILILNGIHPGAEVDCAEAGLIAVANSAAQLAAWRETARRLGRRLPVAIQGDTGMSRLGMPPSEVDGLAADALDGLDLKLVMSHLACADEPESPANEAQRAAFEDFRRKLPPAPASLANSSGIFLGGGYHYDLARPGAALYGVNPTPDRANPMRQVVRLEAKVIQTRDLPVGVGVGYGHAYRPMAPHRAATIALGYADGWPRRAAAAAFFDGQRLPFAGRVSMDSIILDISSLGRDLLPGELVELLGGNQTVDDIAILSGTIGYEILTSLGRRFHRRYLDG</sequence>
<dbReference type="Proteomes" id="UP001556196">
    <property type="component" value="Unassembled WGS sequence"/>
</dbReference>
<dbReference type="PROSITE" id="PS00395">
    <property type="entry name" value="ALANINE_RACEMASE"/>
    <property type="match status" value="1"/>
</dbReference>
<name>A0ABV3QYG5_9HYPH</name>
<comment type="similarity">
    <text evidence="3 7">Belongs to the alanine racemase family.</text>
</comment>
<feature type="domain" description="Alanine racemase C-terminal" evidence="8">
    <location>
        <begin position="247"/>
        <end position="370"/>
    </location>
</feature>
<dbReference type="InterPro" id="IPR001608">
    <property type="entry name" value="Ala_racemase_N"/>
</dbReference>
<evidence type="ECO:0000259" key="8">
    <source>
        <dbReference type="SMART" id="SM01005"/>
    </source>
</evidence>
<evidence type="ECO:0000256" key="2">
    <source>
        <dbReference type="ARBA" id="ARBA00001933"/>
    </source>
</evidence>
<dbReference type="Pfam" id="PF01168">
    <property type="entry name" value="Ala_racemase_N"/>
    <property type="match status" value="1"/>
</dbReference>
<dbReference type="HAMAP" id="MF_01201">
    <property type="entry name" value="Ala_racemase"/>
    <property type="match status" value="1"/>
</dbReference>
<dbReference type="Gene3D" id="3.20.20.10">
    <property type="entry name" value="Alanine racemase"/>
    <property type="match status" value="1"/>
</dbReference>
<evidence type="ECO:0000313" key="10">
    <source>
        <dbReference type="Proteomes" id="UP001556196"/>
    </source>
</evidence>
<accession>A0ABV3QYG5</accession>
<comment type="catalytic activity">
    <reaction evidence="1 7">
        <text>L-alanine = D-alanine</text>
        <dbReference type="Rhea" id="RHEA:20249"/>
        <dbReference type="ChEBI" id="CHEBI:57416"/>
        <dbReference type="ChEBI" id="CHEBI:57972"/>
        <dbReference type="EC" id="5.1.1.1"/>
    </reaction>
</comment>
<dbReference type="InterPro" id="IPR009006">
    <property type="entry name" value="Ala_racemase/Decarboxylase_C"/>
</dbReference>
<evidence type="ECO:0000256" key="6">
    <source>
        <dbReference type="ARBA" id="ARBA00023235"/>
    </source>
</evidence>
<comment type="cofactor">
    <cofactor evidence="2 7">
        <name>pyridoxal 5'-phosphate</name>
        <dbReference type="ChEBI" id="CHEBI:597326"/>
    </cofactor>
</comment>
<dbReference type="InterPro" id="IPR029066">
    <property type="entry name" value="PLP-binding_barrel"/>
</dbReference>
<comment type="pathway">
    <text evidence="7">Amino-acid biosynthesis; D-alanine biosynthesis; D-alanine from L-alanine: step 1/1.</text>
</comment>
<reference evidence="9 10" key="1">
    <citation type="submission" date="2024-06" db="EMBL/GenBank/DDBJ databases">
        <authorList>
            <person name="Tuo L."/>
        </authorList>
    </citation>
    <scope>NUCLEOTIDE SEQUENCE [LARGE SCALE GENOMIC DNA]</scope>
    <source>
        <strain evidence="9 10">ZMM04-5</strain>
    </source>
</reference>
<keyword evidence="6 7" id="KW-0413">Isomerase</keyword>
<dbReference type="EC" id="5.1.1.1" evidence="4 7"/>
<evidence type="ECO:0000256" key="4">
    <source>
        <dbReference type="ARBA" id="ARBA00013089"/>
    </source>
</evidence>
<dbReference type="NCBIfam" id="TIGR00492">
    <property type="entry name" value="alr"/>
    <property type="match status" value="1"/>
</dbReference>
<comment type="function">
    <text evidence="7">Catalyzes the interconversion of L-alanine and D-alanine. May also act on other amino acids.</text>
</comment>
<keyword evidence="10" id="KW-1185">Reference proteome</keyword>
<comment type="caution">
    <text evidence="9">The sequence shown here is derived from an EMBL/GenBank/DDBJ whole genome shotgun (WGS) entry which is preliminary data.</text>
</comment>
<feature type="active site" description="Proton acceptor; specific for D-alanine" evidence="7">
    <location>
        <position position="49"/>
    </location>
</feature>
<feature type="binding site" evidence="7">
    <location>
        <position position="148"/>
    </location>
    <ligand>
        <name>substrate</name>
    </ligand>
</feature>
<evidence type="ECO:0000256" key="1">
    <source>
        <dbReference type="ARBA" id="ARBA00000316"/>
    </source>
</evidence>
<dbReference type="SUPFAM" id="SSF50621">
    <property type="entry name" value="Alanine racemase C-terminal domain-like"/>
    <property type="match status" value="1"/>
</dbReference>
<dbReference type="InterPro" id="IPR000821">
    <property type="entry name" value="Ala_racemase"/>
</dbReference>
<dbReference type="GO" id="GO:0008784">
    <property type="term" value="F:alanine racemase activity"/>
    <property type="evidence" value="ECO:0007669"/>
    <property type="project" value="UniProtKB-EC"/>
</dbReference>
<dbReference type="CDD" id="cd00430">
    <property type="entry name" value="PLPDE_III_AR"/>
    <property type="match status" value="1"/>
</dbReference>
<feature type="modified residue" description="N6-(pyridoxal phosphate)lysine" evidence="7">
    <location>
        <position position="49"/>
    </location>
</feature>
<dbReference type="Pfam" id="PF00842">
    <property type="entry name" value="Ala_racemase_C"/>
    <property type="match status" value="1"/>
</dbReference>